<accession>A0A0N1PHJ4</accession>
<feature type="region of interest" description="Disordered" evidence="13">
    <location>
        <begin position="136"/>
        <end position="169"/>
    </location>
</feature>
<keyword evidence="7" id="KW-0805">Transcription regulation</keyword>
<evidence type="ECO:0000256" key="10">
    <source>
        <dbReference type="ARBA" id="ARBA00023242"/>
    </source>
</evidence>
<feature type="binding site" evidence="12">
    <location>
        <position position="55"/>
    </location>
    <ligand>
        <name>Zn(2+)</name>
        <dbReference type="ChEBI" id="CHEBI:29105"/>
    </ligand>
</feature>
<feature type="domain" description="C2H2-type" evidence="14">
    <location>
        <begin position="206"/>
        <end position="234"/>
    </location>
</feature>
<dbReference type="GO" id="GO:0000977">
    <property type="term" value="F:RNA polymerase II transcription regulatory region sequence-specific DNA binding"/>
    <property type="evidence" value="ECO:0007669"/>
    <property type="project" value="TreeGrafter"/>
</dbReference>
<dbReference type="SMART" id="SM00355">
    <property type="entry name" value="ZnF_C2H2"/>
    <property type="match status" value="6"/>
</dbReference>
<feature type="region of interest" description="Disordered" evidence="13">
    <location>
        <begin position="339"/>
        <end position="358"/>
    </location>
</feature>
<comment type="subcellular location">
    <subcellularLocation>
        <location evidence="2">Nucleus</location>
    </subcellularLocation>
</comment>
<keyword evidence="8" id="KW-0238">DNA-binding</keyword>
<evidence type="ECO:0000256" key="12">
    <source>
        <dbReference type="PROSITE-ProRule" id="PRU01263"/>
    </source>
</evidence>
<dbReference type="GO" id="GO:0008270">
    <property type="term" value="F:zinc ion binding"/>
    <property type="evidence" value="ECO:0007669"/>
    <property type="project" value="UniProtKB-UniRule"/>
</dbReference>
<dbReference type="InterPro" id="IPR012934">
    <property type="entry name" value="Znf_AD"/>
</dbReference>
<dbReference type="PROSITE" id="PS50157">
    <property type="entry name" value="ZINC_FINGER_C2H2_2"/>
    <property type="match status" value="5"/>
</dbReference>
<dbReference type="InterPro" id="IPR013087">
    <property type="entry name" value="Znf_C2H2_type"/>
</dbReference>
<dbReference type="SUPFAM" id="SSF57716">
    <property type="entry name" value="Glucocorticoid receptor-like (DNA-binding domain)"/>
    <property type="match status" value="1"/>
</dbReference>
<keyword evidence="10" id="KW-0539">Nucleus</keyword>
<dbReference type="Gene3D" id="3.40.1800.20">
    <property type="match status" value="1"/>
</dbReference>
<keyword evidence="6 12" id="KW-0862">Zinc</keyword>
<feature type="binding site" evidence="12">
    <location>
        <position position="13"/>
    </location>
    <ligand>
        <name>Zn(2+)</name>
        <dbReference type="ChEBI" id="CHEBI:29105"/>
    </ligand>
</feature>
<evidence type="ECO:0000256" key="2">
    <source>
        <dbReference type="ARBA" id="ARBA00004123"/>
    </source>
</evidence>
<feature type="domain" description="C2H2-type" evidence="14">
    <location>
        <begin position="320"/>
        <end position="348"/>
    </location>
</feature>
<comment type="function">
    <text evidence="1">May be involved in transcriptional regulation.</text>
</comment>
<evidence type="ECO:0000259" key="15">
    <source>
        <dbReference type="PROSITE" id="PS51915"/>
    </source>
</evidence>
<dbReference type="Proteomes" id="UP000053268">
    <property type="component" value="Unassembled WGS sequence"/>
</dbReference>
<organism evidence="16 17">
    <name type="scientific">Papilio xuthus</name>
    <name type="common">Asian swallowtail butterfly</name>
    <dbReference type="NCBI Taxonomy" id="66420"/>
    <lineage>
        <taxon>Eukaryota</taxon>
        <taxon>Metazoa</taxon>
        <taxon>Ecdysozoa</taxon>
        <taxon>Arthropoda</taxon>
        <taxon>Hexapoda</taxon>
        <taxon>Insecta</taxon>
        <taxon>Pterygota</taxon>
        <taxon>Neoptera</taxon>
        <taxon>Endopterygota</taxon>
        <taxon>Lepidoptera</taxon>
        <taxon>Glossata</taxon>
        <taxon>Ditrysia</taxon>
        <taxon>Papilionoidea</taxon>
        <taxon>Papilionidae</taxon>
        <taxon>Papilioninae</taxon>
        <taxon>Papilio</taxon>
    </lineage>
</organism>
<dbReference type="SMART" id="SM00868">
    <property type="entry name" value="zf-AD"/>
    <property type="match status" value="1"/>
</dbReference>
<keyword evidence="3 12" id="KW-0479">Metal-binding</keyword>
<keyword evidence="4" id="KW-0677">Repeat</keyword>
<dbReference type="PANTHER" id="PTHR24379:SF127">
    <property type="entry name" value="BLOODY FINGERS-RELATED"/>
    <property type="match status" value="1"/>
</dbReference>
<evidence type="ECO:0000259" key="14">
    <source>
        <dbReference type="PROSITE" id="PS50157"/>
    </source>
</evidence>
<evidence type="ECO:0000256" key="6">
    <source>
        <dbReference type="ARBA" id="ARBA00022833"/>
    </source>
</evidence>
<evidence type="ECO:0000256" key="9">
    <source>
        <dbReference type="ARBA" id="ARBA00023163"/>
    </source>
</evidence>
<dbReference type="STRING" id="66420.A0A0N1PHJ4"/>
<evidence type="ECO:0000313" key="16">
    <source>
        <dbReference type="EMBL" id="KPJ04720.1"/>
    </source>
</evidence>
<evidence type="ECO:0000256" key="1">
    <source>
        <dbReference type="ARBA" id="ARBA00003767"/>
    </source>
</evidence>
<keyword evidence="9" id="KW-0804">Transcription</keyword>
<dbReference type="FunFam" id="3.30.160.60:FF:000097">
    <property type="entry name" value="Zinc finger protein"/>
    <property type="match status" value="1"/>
</dbReference>
<evidence type="ECO:0000256" key="8">
    <source>
        <dbReference type="ARBA" id="ARBA00023125"/>
    </source>
</evidence>
<keyword evidence="5 11" id="KW-0863">Zinc-finger</keyword>
<evidence type="ECO:0000256" key="4">
    <source>
        <dbReference type="ARBA" id="ARBA00022737"/>
    </source>
</evidence>
<feature type="domain" description="C2H2-type" evidence="14">
    <location>
        <begin position="235"/>
        <end position="262"/>
    </location>
</feature>
<dbReference type="EMBL" id="KQ458863">
    <property type="protein sequence ID" value="KPJ04720.1"/>
    <property type="molecule type" value="Genomic_DNA"/>
</dbReference>
<feature type="domain" description="ZAD" evidence="15">
    <location>
        <begin position="8"/>
        <end position="82"/>
    </location>
</feature>
<evidence type="ECO:0000256" key="11">
    <source>
        <dbReference type="PROSITE-ProRule" id="PRU00042"/>
    </source>
</evidence>
<feature type="binding site" evidence="12">
    <location>
        <position position="58"/>
    </location>
    <ligand>
        <name>Zn(2+)</name>
        <dbReference type="ChEBI" id="CHEBI:29105"/>
    </ligand>
</feature>
<dbReference type="GO" id="GO:0000981">
    <property type="term" value="F:DNA-binding transcription factor activity, RNA polymerase II-specific"/>
    <property type="evidence" value="ECO:0007669"/>
    <property type="project" value="TreeGrafter"/>
</dbReference>
<dbReference type="AlphaFoldDB" id="A0A0N1PHJ4"/>
<gene>
    <name evidence="16" type="ORF">RR46_01209</name>
</gene>
<dbReference type="Pfam" id="PF07776">
    <property type="entry name" value="zf-AD"/>
    <property type="match status" value="1"/>
</dbReference>
<dbReference type="GO" id="GO:0005634">
    <property type="term" value="C:nucleus"/>
    <property type="evidence" value="ECO:0007669"/>
    <property type="project" value="UniProtKB-SubCell"/>
</dbReference>
<feature type="domain" description="C2H2-type" evidence="14">
    <location>
        <begin position="263"/>
        <end position="290"/>
    </location>
</feature>
<evidence type="ECO:0000256" key="3">
    <source>
        <dbReference type="ARBA" id="ARBA00022723"/>
    </source>
</evidence>
<dbReference type="PANTHER" id="PTHR24379">
    <property type="entry name" value="KRAB AND ZINC FINGER DOMAIN-CONTAINING"/>
    <property type="match status" value="1"/>
</dbReference>
<feature type="compositionally biased region" description="Basic and acidic residues" evidence="13">
    <location>
        <begin position="343"/>
        <end position="358"/>
    </location>
</feature>
<dbReference type="PROSITE" id="PS51915">
    <property type="entry name" value="ZAD"/>
    <property type="match status" value="1"/>
</dbReference>
<dbReference type="PROSITE" id="PS00028">
    <property type="entry name" value="ZINC_FINGER_C2H2_1"/>
    <property type="match status" value="5"/>
</dbReference>
<evidence type="ECO:0000313" key="17">
    <source>
        <dbReference type="Proteomes" id="UP000053268"/>
    </source>
</evidence>
<evidence type="ECO:0000256" key="7">
    <source>
        <dbReference type="ARBA" id="ARBA00023015"/>
    </source>
</evidence>
<keyword evidence="17" id="KW-1185">Reference proteome</keyword>
<name>A0A0N1PHJ4_PAPXU</name>
<evidence type="ECO:0000256" key="13">
    <source>
        <dbReference type="SAM" id="MobiDB-lite"/>
    </source>
</evidence>
<reference evidence="16 17" key="1">
    <citation type="journal article" date="2015" name="Nat. Commun.">
        <title>Outbred genome sequencing and CRISPR/Cas9 gene editing in butterflies.</title>
        <authorList>
            <person name="Li X."/>
            <person name="Fan D."/>
            <person name="Zhang W."/>
            <person name="Liu G."/>
            <person name="Zhang L."/>
            <person name="Zhao L."/>
            <person name="Fang X."/>
            <person name="Chen L."/>
            <person name="Dong Y."/>
            <person name="Chen Y."/>
            <person name="Ding Y."/>
            <person name="Zhao R."/>
            <person name="Feng M."/>
            <person name="Zhu Y."/>
            <person name="Feng Y."/>
            <person name="Jiang X."/>
            <person name="Zhu D."/>
            <person name="Xiang H."/>
            <person name="Feng X."/>
            <person name="Li S."/>
            <person name="Wang J."/>
            <person name="Zhang G."/>
            <person name="Kronforst M.R."/>
            <person name="Wang W."/>
        </authorList>
    </citation>
    <scope>NUCLEOTIDE SEQUENCE [LARGE SCALE GENOMIC DNA]</scope>
    <source>
        <strain evidence="16">Ya'a_city_454_Px</strain>
        <tissue evidence="16">Whole body</tissue>
    </source>
</reference>
<evidence type="ECO:0000256" key="5">
    <source>
        <dbReference type="ARBA" id="ARBA00022771"/>
    </source>
</evidence>
<feature type="compositionally biased region" description="Basic residues" evidence="13">
    <location>
        <begin position="145"/>
        <end position="163"/>
    </location>
</feature>
<feature type="binding site" evidence="12">
    <location>
        <position position="10"/>
    </location>
    <ligand>
        <name>Zn(2+)</name>
        <dbReference type="ChEBI" id="CHEBI:29105"/>
    </ligand>
</feature>
<feature type="domain" description="C2H2-type" evidence="14">
    <location>
        <begin position="179"/>
        <end position="203"/>
    </location>
</feature>
<sequence>MAKAYPWSCCRFCLSEQSLHQIFTRAEHSEKYSNVIHATTGVKVEINDSLPQEMCTACIEFVNESFKFQKRCEYAQNTLIKCNLDGIKPECITNIKTEHRNTEIDISELLPDDDFKDYDDNITLDILNTYENCKKENQTDTKPTKTIKARSKKNGSVKSKRTIKKTEDEGEGTKKKEVIECEFCHKILTSKLSLRNHYKIHTGFDVVCEHCGKKFITRRLLLMHCRAKHGYEKTDKCSFCDYKASNAEQVKIHERLHTGERPFSCEQCAAEFHRKSSYLQHIAIHLPEKTVQCSQCPARFKSLTLMRIHLHRHRAPQYAFRCALCEGRFSRRRNAARHLQRVHSAEPRPEHIQRVKLT</sequence>
<protein>
    <submittedName>
        <fullName evidence="16">Transcriptional repressor CTCFL</fullName>
    </submittedName>
</protein>
<dbReference type="Gene3D" id="3.30.160.60">
    <property type="entry name" value="Classic Zinc Finger"/>
    <property type="match status" value="4"/>
</dbReference>
<dbReference type="SUPFAM" id="SSF57667">
    <property type="entry name" value="beta-beta-alpha zinc fingers"/>
    <property type="match status" value="2"/>
</dbReference>
<proteinExistence type="predicted"/>
<dbReference type="InterPro" id="IPR036236">
    <property type="entry name" value="Znf_C2H2_sf"/>
</dbReference>